<feature type="compositionally biased region" description="Low complexity" evidence="6">
    <location>
        <begin position="187"/>
        <end position="196"/>
    </location>
</feature>
<comment type="similarity">
    <text evidence="2 5">Belongs to the RRS1 family.</text>
</comment>
<proteinExistence type="inferred from homology"/>
<keyword evidence="4 5" id="KW-0539">Nucleus</keyword>
<feature type="region of interest" description="Disordered" evidence="6">
    <location>
        <begin position="169"/>
        <end position="205"/>
    </location>
</feature>
<sequence>MDVSSILEAQKAKLQSVLVEKETPLEVDAGHLMVCDINPIDEESYNENLEDHLQNLARDGIQVLIGNLFSLPITKSPDGPLAQLPTSVYQLPRAKPLPKPKPPTKWESFAAAKGISHRTRDRKEWDEERQEWVNRWGKDGRNKQAEEQWLTPVPHNADADYNPQLVARKERKERTAKNEKQRLANIARASGTSASSSRKDEIDRTLATTRTSTASLGRFDKKLEGEKKLRGVKRKFEPTEISTANEQKANLNLIARMDSDARKMRKDPRAEEPVLNARKAIRSASKGKGSAALAGASGRNSSKGKGGKGRR</sequence>
<reference evidence="7 8" key="1">
    <citation type="submission" date="2019-01" db="EMBL/GenBank/DDBJ databases">
        <title>Draft genome sequence of Psathyrella aberdarensis IHI B618.</title>
        <authorList>
            <person name="Buettner E."/>
            <person name="Kellner H."/>
        </authorList>
    </citation>
    <scope>NUCLEOTIDE SEQUENCE [LARGE SCALE GENOMIC DNA]</scope>
    <source>
        <strain evidence="7 8">IHI B618</strain>
    </source>
</reference>
<dbReference type="InterPro" id="IPR007023">
    <property type="entry name" value="Ribosom_reg"/>
</dbReference>
<comment type="subcellular location">
    <subcellularLocation>
        <location evidence="1 5">Nucleus</location>
    </subcellularLocation>
</comment>
<evidence type="ECO:0000313" key="8">
    <source>
        <dbReference type="Proteomes" id="UP000290288"/>
    </source>
</evidence>
<evidence type="ECO:0000256" key="3">
    <source>
        <dbReference type="ARBA" id="ARBA00022517"/>
    </source>
</evidence>
<dbReference type="OrthoDB" id="28455at2759"/>
<dbReference type="Proteomes" id="UP000290288">
    <property type="component" value="Unassembled WGS sequence"/>
</dbReference>
<dbReference type="GO" id="GO:0005634">
    <property type="term" value="C:nucleus"/>
    <property type="evidence" value="ECO:0007669"/>
    <property type="project" value="UniProtKB-SubCell"/>
</dbReference>
<dbReference type="STRING" id="2316362.A0A4Q2E1Y2"/>
<keyword evidence="8" id="KW-1185">Reference proteome</keyword>
<evidence type="ECO:0000256" key="5">
    <source>
        <dbReference type="RuleBase" id="RU364132"/>
    </source>
</evidence>
<organism evidence="7 8">
    <name type="scientific">Candolleomyces aberdarensis</name>
    <dbReference type="NCBI Taxonomy" id="2316362"/>
    <lineage>
        <taxon>Eukaryota</taxon>
        <taxon>Fungi</taxon>
        <taxon>Dikarya</taxon>
        <taxon>Basidiomycota</taxon>
        <taxon>Agaricomycotina</taxon>
        <taxon>Agaricomycetes</taxon>
        <taxon>Agaricomycetidae</taxon>
        <taxon>Agaricales</taxon>
        <taxon>Agaricineae</taxon>
        <taxon>Psathyrellaceae</taxon>
        <taxon>Candolleomyces</taxon>
    </lineage>
</organism>
<name>A0A4Q2E1Y2_9AGAR</name>
<dbReference type="EMBL" id="SDEE01000005">
    <property type="protein sequence ID" value="RXW25405.1"/>
    <property type="molecule type" value="Genomic_DNA"/>
</dbReference>
<comment type="function">
    <text evidence="5">Involved in ribosomal large subunit assembly.</text>
</comment>
<feature type="region of interest" description="Disordered" evidence="6">
    <location>
        <begin position="259"/>
        <end position="311"/>
    </location>
</feature>
<feature type="compositionally biased region" description="Basic and acidic residues" evidence="6">
    <location>
        <begin position="259"/>
        <end position="272"/>
    </location>
</feature>
<gene>
    <name evidence="7" type="ORF">EST38_g440</name>
</gene>
<dbReference type="GO" id="GO:0042254">
    <property type="term" value="P:ribosome biogenesis"/>
    <property type="evidence" value="ECO:0007669"/>
    <property type="project" value="UniProtKB-KW"/>
</dbReference>
<accession>A0A4Q2E1Y2</accession>
<evidence type="ECO:0000256" key="2">
    <source>
        <dbReference type="ARBA" id="ARBA00010077"/>
    </source>
</evidence>
<evidence type="ECO:0000256" key="6">
    <source>
        <dbReference type="SAM" id="MobiDB-lite"/>
    </source>
</evidence>
<dbReference type="AlphaFoldDB" id="A0A4Q2E1Y2"/>
<feature type="compositionally biased region" description="Low complexity" evidence="6">
    <location>
        <begin position="282"/>
        <end position="303"/>
    </location>
</feature>
<protein>
    <recommendedName>
        <fullName evidence="5">Ribosome biogenesis regulatory protein</fullName>
    </recommendedName>
</protein>
<evidence type="ECO:0000313" key="7">
    <source>
        <dbReference type="EMBL" id="RXW25405.1"/>
    </source>
</evidence>
<keyword evidence="3 5" id="KW-0690">Ribosome biogenesis</keyword>
<evidence type="ECO:0000256" key="1">
    <source>
        <dbReference type="ARBA" id="ARBA00004123"/>
    </source>
</evidence>
<feature type="compositionally biased region" description="Basic and acidic residues" evidence="6">
    <location>
        <begin position="169"/>
        <end position="182"/>
    </location>
</feature>
<comment type="caution">
    <text evidence="7">The sequence shown here is derived from an EMBL/GenBank/DDBJ whole genome shotgun (WGS) entry which is preliminary data.</text>
</comment>
<evidence type="ECO:0000256" key="4">
    <source>
        <dbReference type="ARBA" id="ARBA00023242"/>
    </source>
</evidence>
<dbReference type="Pfam" id="PF04939">
    <property type="entry name" value="RRS1"/>
    <property type="match status" value="1"/>
</dbReference>